<evidence type="ECO:0000313" key="2">
    <source>
        <dbReference type="EMBL" id="CAI9300054.1"/>
    </source>
</evidence>
<organism evidence="2 3">
    <name type="scientific">Lactuca saligna</name>
    <name type="common">Willowleaf lettuce</name>
    <dbReference type="NCBI Taxonomy" id="75948"/>
    <lineage>
        <taxon>Eukaryota</taxon>
        <taxon>Viridiplantae</taxon>
        <taxon>Streptophyta</taxon>
        <taxon>Embryophyta</taxon>
        <taxon>Tracheophyta</taxon>
        <taxon>Spermatophyta</taxon>
        <taxon>Magnoliopsida</taxon>
        <taxon>eudicotyledons</taxon>
        <taxon>Gunneridae</taxon>
        <taxon>Pentapetalae</taxon>
        <taxon>asterids</taxon>
        <taxon>campanulids</taxon>
        <taxon>Asterales</taxon>
        <taxon>Asteraceae</taxon>
        <taxon>Cichorioideae</taxon>
        <taxon>Cichorieae</taxon>
        <taxon>Lactucinae</taxon>
        <taxon>Lactuca</taxon>
    </lineage>
</organism>
<gene>
    <name evidence="2" type="ORF">LSALG_LOCUS38723</name>
</gene>
<dbReference type="GO" id="GO:0004185">
    <property type="term" value="F:serine-type carboxypeptidase activity"/>
    <property type="evidence" value="ECO:0007669"/>
    <property type="project" value="InterPro"/>
</dbReference>
<dbReference type="EMBL" id="OX465084">
    <property type="protein sequence ID" value="CAI9300054.1"/>
    <property type="molecule type" value="Genomic_DNA"/>
</dbReference>
<name>A0AA36EL63_LACSI</name>
<dbReference type="Proteomes" id="UP001177003">
    <property type="component" value="Chromosome 8"/>
</dbReference>
<dbReference type="InterPro" id="IPR001563">
    <property type="entry name" value="Peptidase_S10"/>
</dbReference>
<accession>A0AA36EL63</accession>
<dbReference type="GO" id="GO:0016747">
    <property type="term" value="F:acyltransferase activity, transferring groups other than amino-acyl groups"/>
    <property type="evidence" value="ECO:0007669"/>
    <property type="project" value="TreeGrafter"/>
</dbReference>
<dbReference type="Pfam" id="PF00450">
    <property type="entry name" value="Peptidase_S10"/>
    <property type="match status" value="1"/>
</dbReference>
<evidence type="ECO:0000313" key="3">
    <source>
        <dbReference type="Proteomes" id="UP001177003"/>
    </source>
</evidence>
<dbReference type="GO" id="GO:0006508">
    <property type="term" value="P:proteolysis"/>
    <property type="evidence" value="ECO:0007669"/>
    <property type="project" value="InterPro"/>
</dbReference>
<dbReference type="AlphaFoldDB" id="A0AA36EL63"/>
<dbReference type="Gene3D" id="3.40.50.12670">
    <property type="match status" value="1"/>
</dbReference>
<dbReference type="FunFam" id="3.40.50.12670:FF:000002">
    <property type="entry name" value="Carboxypeptidase"/>
    <property type="match status" value="1"/>
</dbReference>
<comment type="similarity">
    <text evidence="1">Belongs to the peptidase S10 family.</text>
</comment>
<evidence type="ECO:0008006" key="4">
    <source>
        <dbReference type="Google" id="ProtNLM"/>
    </source>
</evidence>
<reference evidence="2" key="1">
    <citation type="submission" date="2023-04" db="EMBL/GenBank/DDBJ databases">
        <authorList>
            <person name="Vijverberg K."/>
            <person name="Xiong W."/>
            <person name="Schranz E."/>
        </authorList>
    </citation>
    <scope>NUCLEOTIDE SEQUENCE</scope>
</reference>
<dbReference type="Gene3D" id="3.40.50.1820">
    <property type="entry name" value="alpha/beta hydrolase"/>
    <property type="match status" value="1"/>
</dbReference>
<evidence type="ECO:0000256" key="1">
    <source>
        <dbReference type="ARBA" id="ARBA00009431"/>
    </source>
</evidence>
<dbReference type="SUPFAM" id="SSF53474">
    <property type="entry name" value="alpha/beta-Hydrolases"/>
    <property type="match status" value="1"/>
</dbReference>
<protein>
    <recommendedName>
        <fullName evidence="4">Serine carboxypeptidase-like 18</fullName>
    </recommendedName>
</protein>
<sequence length="375" mass="43535">MLEINSDSWTKVASIIYLDLPAGCGFSYAKTPEAYITNDIFSATHAYQFLRKWLVDHPKFLNNPLYVASSSYGGISVPIIVHEIYKGNEVGEMPKINIKGYLLGNPLTDINGDYNSKIPYAYRMALLSDAIYKSTQENCHGEYFNVDPNSTLCMHYLQVVHKCLERINIQHILEPQCDIANTLNSNLYKRGLRSSEKSYKDIWTLPQAHIQPCELAQENIRRYIPAWANRNDVRKALHVSEELDDIEWVQCNERMKFDFHKTEDIPYNHNVQSSVAYHRLLTTRNCRALVYSGDHDLLVPYLGTLKWIESLNLLVTDDWRPWLFDEQIVGYTMTYSIHDYNLTFTTIKGEGHTPQEYKPKEHLSMIRKWLANDVL</sequence>
<dbReference type="InterPro" id="IPR029058">
    <property type="entry name" value="AB_hydrolase_fold"/>
</dbReference>
<keyword evidence="3" id="KW-1185">Reference proteome</keyword>
<dbReference type="PANTHER" id="PTHR11802">
    <property type="entry name" value="SERINE PROTEASE FAMILY S10 SERINE CARBOXYPEPTIDASE"/>
    <property type="match status" value="1"/>
</dbReference>
<dbReference type="GO" id="GO:0019748">
    <property type="term" value="P:secondary metabolic process"/>
    <property type="evidence" value="ECO:0007669"/>
    <property type="project" value="TreeGrafter"/>
</dbReference>
<dbReference type="PRINTS" id="PR00724">
    <property type="entry name" value="CRBOXYPTASEC"/>
</dbReference>
<dbReference type="PANTHER" id="PTHR11802:SF224">
    <property type="entry name" value="SERINE CARBOXYPEPTIDASE-LIKE 7 ISOFORM X1"/>
    <property type="match status" value="1"/>
</dbReference>
<proteinExistence type="inferred from homology"/>